<accession>A0A9P7VYI8</accession>
<sequence length="765" mass="85426">MSQGQDCRIVDSQLSRLPKINKNLFISSYIKDQKALVKAHADQGHPLLTSPHPSQVPLPQKELGGFDTPVLKPRVPKPRSIEFARQKPPKLASTTNTIDKPKQQISEKGTKKSSIPQPEHKSSKKQVSSSSSRKRKAAEVSDTEQQARLKDRREQRQVKRAIVQNKENDARSEVSDKDSIECKKGKQKRGKNKMPPGLALMHGFSATNIGKNRLTTHPPPILGVFGRGKASEKAKVTVKRADVRGIQFSEEVFLNRPANSKTMHSARCPSVSPSDNDIDNGRSLKSGPNDKHQNRREKGKTHATRPQKKDTASEIEELSALEEDSDTEMPSPDRSLKKKASESEIWDIEKSDFVLPSKSPSPISSPEIVPVVLDARRLHWTSRENQPHASSPVTSSSRSPHVLVDHILSSPSLGPSQSASQQGRHLHPVALPAICVPSKYFSSAAAPIVPSALPKVSIEPARNTIADTYRSDPQSAVVECTILDEMTANPPQRVHLHQYHHIPPVLERHVPPEILDGNQEQDNLTMDVYECDEHFLEGNAWRHSREYPAHYRFHHASIAPFLGEYEYATDLDLDYQQTLHDDAALQIEDETFEMSDGRVMEPIVSQSYIGLEHYYLDSSYGYPDDGDYWNEGYDEDLFDVFDGSDQHSLNLYEPYDISGHGYLDEFASKSLSVDDVCVDNEGGQMDESLVFQAQPSPELMAPTETSNSLEDDPLGDAHTFLEGRGLLCGFSKAFSRDFNRIEQGPTPTEAQVAKTLRGHWLPQRL</sequence>
<gene>
    <name evidence="2" type="ORF">BT62DRAFT_1002863</name>
</gene>
<dbReference type="Proteomes" id="UP000812287">
    <property type="component" value="Unassembled WGS sequence"/>
</dbReference>
<feature type="compositionally biased region" description="Basic residues" evidence="1">
    <location>
        <begin position="293"/>
        <end position="306"/>
    </location>
</feature>
<organism evidence="2 3">
    <name type="scientific">Guyanagaster necrorhizus</name>
    <dbReference type="NCBI Taxonomy" id="856835"/>
    <lineage>
        <taxon>Eukaryota</taxon>
        <taxon>Fungi</taxon>
        <taxon>Dikarya</taxon>
        <taxon>Basidiomycota</taxon>
        <taxon>Agaricomycotina</taxon>
        <taxon>Agaricomycetes</taxon>
        <taxon>Agaricomycetidae</taxon>
        <taxon>Agaricales</taxon>
        <taxon>Marasmiineae</taxon>
        <taxon>Physalacriaceae</taxon>
        <taxon>Guyanagaster</taxon>
    </lineage>
</organism>
<reference evidence="2" key="1">
    <citation type="submission" date="2020-11" db="EMBL/GenBank/DDBJ databases">
        <title>Adaptations for nitrogen fixation in a non-lichenized fungal sporocarp promotes dispersal by wood-feeding termites.</title>
        <authorList>
            <consortium name="DOE Joint Genome Institute"/>
            <person name="Koch R.A."/>
            <person name="Yoon G."/>
            <person name="Arayal U."/>
            <person name="Lail K."/>
            <person name="Amirebrahimi M."/>
            <person name="Labutti K."/>
            <person name="Lipzen A."/>
            <person name="Riley R."/>
            <person name="Barry K."/>
            <person name="Henrissat B."/>
            <person name="Grigoriev I.V."/>
            <person name="Herr J.R."/>
            <person name="Aime M.C."/>
        </authorList>
    </citation>
    <scope>NUCLEOTIDE SEQUENCE</scope>
    <source>
        <strain evidence="2">MCA 3950</strain>
    </source>
</reference>
<evidence type="ECO:0000256" key="1">
    <source>
        <dbReference type="SAM" id="MobiDB-lite"/>
    </source>
</evidence>
<evidence type="ECO:0000313" key="3">
    <source>
        <dbReference type="Proteomes" id="UP000812287"/>
    </source>
</evidence>
<feature type="region of interest" description="Disordered" evidence="1">
    <location>
        <begin position="260"/>
        <end position="342"/>
    </location>
</feature>
<feature type="compositionally biased region" description="Polar residues" evidence="1">
    <location>
        <begin position="92"/>
        <end position="116"/>
    </location>
</feature>
<comment type="caution">
    <text evidence="2">The sequence shown here is derived from an EMBL/GenBank/DDBJ whole genome shotgun (WGS) entry which is preliminary data.</text>
</comment>
<proteinExistence type="predicted"/>
<dbReference type="RefSeq" id="XP_043042782.1">
    <property type="nucleotide sequence ID" value="XM_043176883.1"/>
</dbReference>
<keyword evidence="3" id="KW-1185">Reference proteome</keyword>
<dbReference type="GeneID" id="66099170"/>
<dbReference type="OrthoDB" id="2537141at2759"/>
<feature type="region of interest" description="Disordered" evidence="1">
    <location>
        <begin position="42"/>
        <end position="202"/>
    </location>
</feature>
<protein>
    <submittedName>
        <fullName evidence="2">Uncharacterized protein</fullName>
    </submittedName>
</protein>
<dbReference type="AlphaFoldDB" id="A0A9P7VYI8"/>
<evidence type="ECO:0000313" key="2">
    <source>
        <dbReference type="EMBL" id="KAG7449282.1"/>
    </source>
</evidence>
<name>A0A9P7VYI8_9AGAR</name>
<feature type="compositionally biased region" description="Basic and acidic residues" evidence="1">
    <location>
        <begin position="166"/>
        <end position="184"/>
    </location>
</feature>
<feature type="compositionally biased region" description="Basic and acidic residues" evidence="1">
    <location>
        <begin position="145"/>
        <end position="157"/>
    </location>
</feature>
<dbReference type="EMBL" id="MU250528">
    <property type="protein sequence ID" value="KAG7449282.1"/>
    <property type="molecule type" value="Genomic_DNA"/>
</dbReference>
<feature type="compositionally biased region" description="Acidic residues" evidence="1">
    <location>
        <begin position="313"/>
        <end position="327"/>
    </location>
</feature>